<dbReference type="GO" id="GO:0004102">
    <property type="term" value="F:choline O-acetyltransferase activity"/>
    <property type="evidence" value="ECO:0007669"/>
    <property type="project" value="UniProtKB-EC"/>
</dbReference>
<feature type="domain" description="Choline/carnitine acyltransferase" evidence="7">
    <location>
        <begin position="33"/>
        <end position="256"/>
    </location>
</feature>
<dbReference type="GO" id="GO:0005737">
    <property type="term" value="C:cytoplasm"/>
    <property type="evidence" value="ECO:0007669"/>
    <property type="project" value="TreeGrafter"/>
</dbReference>
<evidence type="ECO:0000256" key="1">
    <source>
        <dbReference type="ARBA" id="ARBA00005232"/>
    </source>
</evidence>
<dbReference type="GO" id="GO:0007274">
    <property type="term" value="P:neuromuscular synaptic transmission"/>
    <property type="evidence" value="ECO:0007669"/>
    <property type="project" value="TreeGrafter"/>
</dbReference>
<dbReference type="EMBL" id="LWCA01001568">
    <property type="protein sequence ID" value="OAF64864.1"/>
    <property type="molecule type" value="Genomic_DNA"/>
</dbReference>
<dbReference type="Pfam" id="PF00755">
    <property type="entry name" value="Carn_acyltransf"/>
    <property type="match status" value="1"/>
</dbReference>
<dbReference type="GO" id="GO:0008292">
    <property type="term" value="P:acetylcholine biosynthetic process"/>
    <property type="evidence" value="ECO:0007669"/>
    <property type="project" value="TreeGrafter"/>
</dbReference>
<dbReference type="GO" id="GO:0043005">
    <property type="term" value="C:neuron projection"/>
    <property type="evidence" value="ECO:0007669"/>
    <property type="project" value="TreeGrafter"/>
</dbReference>
<dbReference type="Proteomes" id="UP000078046">
    <property type="component" value="Unassembled WGS sequence"/>
</dbReference>
<evidence type="ECO:0000313" key="8">
    <source>
        <dbReference type="EMBL" id="OAF64864.1"/>
    </source>
</evidence>
<evidence type="ECO:0000256" key="5">
    <source>
        <dbReference type="ARBA" id="ARBA00039091"/>
    </source>
</evidence>
<feature type="non-terminal residue" evidence="8">
    <location>
        <position position="257"/>
    </location>
</feature>
<sequence>MNKQIYKFIEGVRRQSFDQYSVTDEESYEPKNLPVPNLKQTLENYLKCIEPIVSKEELTHTKLLCAENEENLKHLQKCLIQFSQKEINWVTKWWLDKFYLSARLPLCINSNPGMIFQRKNFNDIQHYLKYTARIISGMLDYKNIIDSHEMPIDRAHHSEKGQPLCMDQYQWLFRTYRRPGLSYDRQIRNSNHEDIYEYICVMINNNIYLIMIGVNVNNHSENDVYHQLCLIYDMALESEKDQCLGYFTSLPRNEWAT</sequence>
<evidence type="ECO:0000313" key="9">
    <source>
        <dbReference type="Proteomes" id="UP000078046"/>
    </source>
</evidence>
<gene>
    <name evidence="8" type="ORF">A3Q56_07417</name>
</gene>
<evidence type="ECO:0000256" key="6">
    <source>
        <dbReference type="ARBA" id="ARBA00040495"/>
    </source>
</evidence>
<dbReference type="InterPro" id="IPR042231">
    <property type="entry name" value="Cho/carn_acyl_trans_2"/>
</dbReference>
<comment type="caution">
    <text evidence="8">The sequence shown here is derived from an EMBL/GenBank/DDBJ whole genome shotgun (WGS) entry which is preliminary data.</text>
</comment>
<comment type="similarity">
    <text evidence="1">Belongs to the carnitine/choline acetyltransferase family.</text>
</comment>
<keyword evidence="2" id="KW-0808">Transferase</keyword>
<keyword evidence="3" id="KW-0530">Neurotransmitter biosynthesis</keyword>
<evidence type="ECO:0000256" key="4">
    <source>
        <dbReference type="ARBA" id="ARBA00023315"/>
    </source>
</evidence>
<evidence type="ECO:0000259" key="7">
    <source>
        <dbReference type="Pfam" id="PF00755"/>
    </source>
</evidence>
<keyword evidence="4" id="KW-0012">Acyltransferase</keyword>
<name>A0A177AUG7_9BILA</name>
<evidence type="ECO:0000256" key="3">
    <source>
        <dbReference type="ARBA" id="ARBA00022979"/>
    </source>
</evidence>
<dbReference type="GO" id="GO:0045202">
    <property type="term" value="C:synapse"/>
    <property type="evidence" value="ECO:0007669"/>
    <property type="project" value="GOC"/>
</dbReference>
<evidence type="ECO:0000256" key="2">
    <source>
        <dbReference type="ARBA" id="ARBA00022679"/>
    </source>
</evidence>
<keyword evidence="9" id="KW-1185">Reference proteome</keyword>
<dbReference type="InterPro" id="IPR039551">
    <property type="entry name" value="Cho/carn_acyl_trans"/>
</dbReference>
<dbReference type="PANTHER" id="PTHR22589">
    <property type="entry name" value="CARNITINE O-ACYLTRANSFERASE"/>
    <property type="match status" value="1"/>
</dbReference>
<dbReference type="InterPro" id="IPR023213">
    <property type="entry name" value="CAT-like_dom_sf"/>
</dbReference>
<dbReference type="EC" id="2.3.1.6" evidence="5"/>
<dbReference type="Gene3D" id="3.30.559.10">
    <property type="entry name" value="Chloramphenicol acetyltransferase-like domain"/>
    <property type="match status" value="1"/>
</dbReference>
<dbReference type="OrthoDB" id="240216at2759"/>
<dbReference type="Gene3D" id="3.30.559.70">
    <property type="entry name" value="Choline/Carnitine o-acyltransferase, domain 2"/>
    <property type="match status" value="1"/>
</dbReference>
<organism evidence="8 9">
    <name type="scientific">Intoshia linei</name>
    <dbReference type="NCBI Taxonomy" id="1819745"/>
    <lineage>
        <taxon>Eukaryota</taxon>
        <taxon>Metazoa</taxon>
        <taxon>Spiralia</taxon>
        <taxon>Lophotrochozoa</taxon>
        <taxon>Mesozoa</taxon>
        <taxon>Orthonectida</taxon>
        <taxon>Rhopaluridae</taxon>
        <taxon>Intoshia</taxon>
    </lineage>
</organism>
<dbReference type="PANTHER" id="PTHR22589:SF14">
    <property type="entry name" value="CHOLINE O-ACETYLTRANSFERASE"/>
    <property type="match status" value="1"/>
</dbReference>
<dbReference type="AlphaFoldDB" id="A0A177AUG7"/>
<proteinExistence type="inferred from homology"/>
<accession>A0A177AUG7</accession>
<protein>
    <recommendedName>
        <fullName evidence="6">Choline O-acetyltransferase</fullName>
        <ecNumber evidence="5">2.3.1.6</ecNumber>
    </recommendedName>
</protein>
<reference evidence="8 9" key="1">
    <citation type="submission" date="2016-04" db="EMBL/GenBank/DDBJ databases">
        <title>The genome of Intoshia linei affirms orthonectids as highly simplified spiralians.</title>
        <authorList>
            <person name="Mikhailov K.V."/>
            <person name="Slusarev G.S."/>
            <person name="Nikitin M.A."/>
            <person name="Logacheva M.D."/>
            <person name="Penin A."/>
            <person name="Aleoshin V."/>
            <person name="Panchin Y.V."/>
        </authorList>
    </citation>
    <scope>NUCLEOTIDE SEQUENCE [LARGE SCALE GENOMIC DNA]</scope>
    <source>
        <strain evidence="8">Intl2013</strain>
        <tissue evidence="8">Whole animal</tissue>
    </source>
</reference>
<dbReference type="SUPFAM" id="SSF52777">
    <property type="entry name" value="CoA-dependent acyltransferases"/>
    <property type="match status" value="1"/>
</dbReference>
<dbReference type="InterPro" id="IPR000542">
    <property type="entry name" value="Carn_acyl_trans"/>
</dbReference>